<dbReference type="EMBL" id="PGOL01001850">
    <property type="protein sequence ID" value="PKI53569.1"/>
    <property type="molecule type" value="Genomic_DNA"/>
</dbReference>
<sequence length="108" mass="12177">MCALEMMKLKEIVWELLPSLCPGEHESKKMDHEGDGCVQPIEGCRFCIPIMPRSSVYRSRDRQVDMADRTMNSKMMIAQRFSVAVQGLSLKVLSMPSLESVDQNGVLT</sequence>
<comment type="caution">
    <text evidence="1">The sequence shown here is derived from an EMBL/GenBank/DDBJ whole genome shotgun (WGS) entry which is preliminary data.</text>
</comment>
<reference evidence="1 2" key="1">
    <citation type="submission" date="2017-11" db="EMBL/GenBank/DDBJ databases">
        <title>De-novo sequencing of pomegranate (Punica granatum L.) genome.</title>
        <authorList>
            <person name="Akparov Z."/>
            <person name="Amiraslanov A."/>
            <person name="Hajiyeva S."/>
            <person name="Abbasov M."/>
            <person name="Kaur K."/>
            <person name="Hamwieh A."/>
            <person name="Solovyev V."/>
            <person name="Salamov A."/>
            <person name="Braich B."/>
            <person name="Kosarev P."/>
            <person name="Mahmoud A."/>
            <person name="Hajiyev E."/>
            <person name="Babayeva S."/>
            <person name="Izzatullayeva V."/>
            <person name="Mammadov A."/>
            <person name="Mammadov A."/>
            <person name="Sharifova S."/>
            <person name="Ojaghi J."/>
            <person name="Eynullazada K."/>
            <person name="Bayramov B."/>
            <person name="Abdulazimova A."/>
            <person name="Shahmuradov I."/>
        </authorList>
    </citation>
    <scope>NUCLEOTIDE SEQUENCE [LARGE SCALE GENOMIC DNA]</scope>
    <source>
        <strain evidence="2">cv. AG2017</strain>
        <tissue evidence="1">Leaf</tissue>
    </source>
</reference>
<gene>
    <name evidence="1" type="ORF">CRG98_026019</name>
</gene>
<keyword evidence="2" id="KW-1185">Reference proteome</keyword>
<name>A0A2I0JBD6_PUNGR</name>
<organism evidence="1 2">
    <name type="scientific">Punica granatum</name>
    <name type="common">Pomegranate</name>
    <dbReference type="NCBI Taxonomy" id="22663"/>
    <lineage>
        <taxon>Eukaryota</taxon>
        <taxon>Viridiplantae</taxon>
        <taxon>Streptophyta</taxon>
        <taxon>Embryophyta</taxon>
        <taxon>Tracheophyta</taxon>
        <taxon>Spermatophyta</taxon>
        <taxon>Magnoliopsida</taxon>
        <taxon>eudicotyledons</taxon>
        <taxon>Gunneridae</taxon>
        <taxon>Pentapetalae</taxon>
        <taxon>rosids</taxon>
        <taxon>malvids</taxon>
        <taxon>Myrtales</taxon>
        <taxon>Lythraceae</taxon>
        <taxon>Punica</taxon>
    </lineage>
</organism>
<accession>A0A2I0JBD6</accession>
<evidence type="ECO:0000313" key="1">
    <source>
        <dbReference type="EMBL" id="PKI53569.1"/>
    </source>
</evidence>
<protein>
    <submittedName>
        <fullName evidence="1">Uncharacterized protein</fullName>
    </submittedName>
</protein>
<dbReference type="AlphaFoldDB" id="A0A2I0JBD6"/>
<dbReference type="Proteomes" id="UP000233551">
    <property type="component" value="Unassembled WGS sequence"/>
</dbReference>
<proteinExistence type="predicted"/>
<evidence type="ECO:0000313" key="2">
    <source>
        <dbReference type="Proteomes" id="UP000233551"/>
    </source>
</evidence>